<evidence type="ECO:0008006" key="3">
    <source>
        <dbReference type="Google" id="ProtNLM"/>
    </source>
</evidence>
<dbReference type="AlphaFoldDB" id="A0A1M5VGY3"/>
<accession>A0A1M5VGY3</accession>
<keyword evidence="2" id="KW-1185">Reference proteome</keyword>
<evidence type="ECO:0000313" key="2">
    <source>
        <dbReference type="Proteomes" id="UP000184526"/>
    </source>
</evidence>
<sequence length="473" mass="55896">MNITYKVKFYLSGDIVRDIGIIYFSEILNCMDINYELNKNYLEFDYVEPSLIADYILNNLIFEVFKVGKREKLKDKLGDLYDLSIENFEKYIDNSNISIKEKYDLMKEFNNRRFPYIRNSSKFGLNTTLENMEKNLRELVNIVFKSNIGVKKIDLNKFKEKDIICNVCNINKITELDITLNKKIDSKLTFLFRGTEKSGFRNNGHDEGNICFECEFLNLMCLLYINLEKPNTLAYVNNLRELWFVNYKLMLQRKIYSDKAFYSKLLHEKVSALRIYDFYIDTNKGVILKFNSIVDYKKLIKKIEFMDIIDNYNFTRDAMKIIEIGKNMVNNDSIEAFRELLLDNLINIKSEGASREIDNKSSLYNLMSYMKFLWIINDKGENQMNRFKEENYIYSRAGKELSCKMDDPGKRNFVFRVIQSLKSNDKNNLFQTIMHTLASYEVHIESGFVEGIMQQGELELNTNVGLFVQELMQ</sequence>
<evidence type="ECO:0000313" key="1">
    <source>
        <dbReference type="EMBL" id="SHH74445.1"/>
    </source>
</evidence>
<reference evidence="1 2" key="1">
    <citation type="submission" date="2016-11" db="EMBL/GenBank/DDBJ databases">
        <authorList>
            <person name="Jaros S."/>
            <person name="Januszkiewicz K."/>
            <person name="Wedrychowicz H."/>
        </authorList>
    </citation>
    <scope>NUCLEOTIDE SEQUENCE [LARGE SCALE GENOMIC DNA]</scope>
    <source>
        <strain evidence="1 2">DSM 3089</strain>
    </source>
</reference>
<dbReference type="EMBL" id="FQXP01000004">
    <property type="protein sequence ID" value="SHH74445.1"/>
    <property type="molecule type" value="Genomic_DNA"/>
</dbReference>
<dbReference type="OrthoDB" id="1747369at2"/>
<name>A0A1M5VGY3_9CLOT</name>
<dbReference type="STRING" id="1121306.SAMN02745196_01291"/>
<proteinExistence type="predicted"/>
<dbReference type="RefSeq" id="WP_072831197.1">
    <property type="nucleotide sequence ID" value="NZ_FQXP01000004.1"/>
</dbReference>
<gene>
    <name evidence="1" type="ORF">SAMN02745196_01291</name>
</gene>
<organism evidence="1 2">
    <name type="scientific">Clostridium collagenovorans DSM 3089</name>
    <dbReference type="NCBI Taxonomy" id="1121306"/>
    <lineage>
        <taxon>Bacteria</taxon>
        <taxon>Bacillati</taxon>
        <taxon>Bacillota</taxon>
        <taxon>Clostridia</taxon>
        <taxon>Eubacteriales</taxon>
        <taxon>Clostridiaceae</taxon>
        <taxon>Clostridium</taxon>
    </lineage>
</organism>
<dbReference type="Proteomes" id="UP000184526">
    <property type="component" value="Unassembled WGS sequence"/>
</dbReference>
<protein>
    <recommendedName>
        <fullName evidence="3">CRISPR-associated protein Cst1</fullName>
    </recommendedName>
</protein>